<keyword evidence="1" id="KW-0472">Membrane</keyword>
<name>A0A376BKB8_9NEIS</name>
<keyword evidence="3" id="KW-1185">Reference proteome</keyword>
<feature type="transmembrane region" description="Helical" evidence="1">
    <location>
        <begin position="55"/>
        <end position="76"/>
    </location>
</feature>
<feature type="transmembrane region" description="Helical" evidence="1">
    <location>
        <begin position="223"/>
        <end position="241"/>
    </location>
</feature>
<sequence length="249" mass="28985">MPFFFYKLLGWHTLGMFGLLTLFALFSLYALRAIVAYPVILLIFATVPYMDMFNVLWSSSWLMVYWGVLVCIHFIPIVYRKWLNGFMLAILLLVPVIYYFEYAKERQNILANRTFTLSGSIPKNTSSFTEPCGKGASCKHYYLDLAGIHFHCHTKGDMNGKMEQFICQDIYQHAGKIATAQYILENQKEARLVSLHVDNQTLWSPEQTLAWYQHRERTVWHEFGVGLLLISLPFTLLFLWARRLAFQAA</sequence>
<feature type="transmembrane region" description="Helical" evidence="1">
    <location>
        <begin position="82"/>
        <end position="100"/>
    </location>
</feature>
<feature type="transmembrane region" description="Helical" evidence="1">
    <location>
        <begin position="20"/>
        <end position="43"/>
    </location>
</feature>
<evidence type="ECO:0000256" key="1">
    <source>
        <dbReference type="SAM" id="Phobius"/>
    </source>
</evidence>
<keyword evidence="1" id="KW-0812">Transmembrane</keyword>
<keyword evidence="1" id="KW-1133">Transmembrane helix</keyword>
<dbReference type="STRING" id="1120980.GCA_000745955_01044"/>
<proteinExistence type="predicted"/>
<dbReference type="Proteomes" id="UP000254209">
    <property type="component" value="Unassembled WGS sequence"/>
</dbReference>
<accession>A0A376BKB8</accession>
<evidence type="ECO:0000313" key="2">
    <source>
        <dbReference type="EMBL" id="SSY70065.1"/>
    </source>
</evidence>
<organism evidence="2 3">
    <name type="scientific">Alysiella crassa</name>
    <dbReference type="NCBI Taxonomy" id="153491"/>
    <lineage>
        <taxon>Bacteria</taxon>
        <taxon>Pseudomonadati</taxon>
        <taxon>Pseudomonadota</taxon>
        <taxon>Betaproteobacteria</taxon>
        <taxon>Neisseriales</taxon>
        <taxon>Neisseriaceae</taxon>
        <taxon>Alysiella</taxon>
    </lineage>
</organism>
<gene>
    <name evidence="2" type="ORF">NCTC10283_00129</name>
</gene>
<reference evidence="2 3" key="1">
    <citation type="submission" date="2018-06" db="EMBL/GenBank/DDBJ databases">
        <authorList>
            <consortium name="Pathogen Informatics"/>
            <person name="Doyle S."/>
        </authorList>
    </citation>
    <scope>NUCLEOTIDE SEQUENCE [LARGE SCALE GENOMIC DNA]</scope>
    <source>
        <strain evidence="2 3">NCTC10283</strain>
    </source>
</reference>
<dbReference type="EMBL" id="UFSO01000002">
    <property type="protein sequence ID" value="SSY70065.1"/>
    <property type="molecule type" value="Genomic_DNA"/>
</dbReference>
<evidence type="ECO:0000313" key="3">
    <source>
        <dbReference type="Proteomes" id="UP000254209"/>
    </source>
</evidence>
<protein>
    <submittedName>
        <fullName evidence="2">Uncharacterized protein</fullName>
    </submittedName>
</protein>
<dbReference type="AlphaFoldDB" id="A0A376BKB8"/>